<dbReference type="Proteomes" id="UP001499910">
    <property type="component" value="Unassembled WGS sequence"/>
</dbReference>
<dbReference type="PIRSF" id="PIRSF038971">
    <property type="entry name" value="PhnM"/>
    <property type="match status" value="1"/>
</dbReference>
<dbReference type="InterPro" id="IPR012696">
    <property type="entry name" value="PhnM"/>
</dbReference>
<dbReference type="NCBIfam" id="NF011990">
    <property type="entry name" value="PRK15446.2-6"/>
    <property type="match status" value="1"/>
</dbReference>
<accession>A0ABP9L0B8</accession>
<sequence length="388" mass="41338">MPKDHALMPDTLTLANARLILPSGEVSGAITMRGGEIIEIATGPTLPPGAVDCAGDYVAPGLIELHTDNLERHIRPRPSAHWPHDAAIVAHDAELAACGITTVFDAIRVGSIEGKGGVGWSRYARDLAHELLEMRGAGALKISHHIHLRAEICSETLVEELAQFAPEDRVGILSLMDHTPGQRQFADIDQYRTYMKGKHGLSEEVFLEHVESRTALGARVRDGHEQAAVEAAQRLGAVLASHDDTTVDHVARSAVHGIALAEFPTTEDAARACHQHGIKVMMGAPNLIRGGSHSGNVAAQELAEADLLDILSSDYVPAALLYAAVKLGEIWGDMARAMATVSTAPAQATGLMDRGQLAEGMRADLIRFATVRGVPVLRGVWSAGNRVA</sequence>
<dbReference type="PANTHER" id="PTHR43135:SF3">
    <property type="entry name" value="ALPHA-D-RIBOSE 1-METHYLPHOSPHONATE 5-TRIPHOSPHATE DIPHOSPHATASE"/>
    <property type="match status" value="1"/>
</dbReference>
<dbReference type="Gene3D" id="3.20.20.140">
    <property type="entry name" value="Metal-dependent hydrolases"/>
    <property type="match status" value="1"/>
</dbReference>
<dbReference type="NCBIfam" id="NF011984">
    <property type="entry name" value="PRK15446.1-5"/>
    <property type="match status" value="1"/>
</dbReference>
<dbReference type="PANTHER" id="PTHR43135">
    <property type="entry name" value="ALPHA-D-RIBOSE 1-METHYLPHOSPHONATE 5-TRIPHOSPHATE DIPHOSPHATASE"/>
    <property type="match status" value="1"/>
</dbReference>
<dbReference type="NCBIfam" id="NF011987">
    <property type="entry name" value="PRK15446.2-3"/>
    <property type="match status" value="1"/>
</dbReference>
<evidence type="ECO:0000313" key="1">
    <source>
        <dbReference type="EMBL" id="GAA5066729.1"/>
    </source>
</evidence>
<dbReference type="InterPro" id="IPR051781">
    <property type="entry name" value="Metallo-dep_Hydrolase"/>
</dbReference>
<protein>
    <submittedName>
        <fullName evidence="1">Alpha-D-ribose 1-methylphosphonate 5-triphosphate diphosphatase</fullName>
    </submittedName>
</protein>
<gene>
    <name evidence="1" type="ORF">GCM10023209_05630</name>
</gene>
<dbReference type="NCBIfam" id="TIGR02318">
    <property type="entry name" value="phosphono_phnM"/>
    <property type="match status" value="1"/>
</dbReference>
<dbReference type="InterPro" id="IPR032466">
    <property type="entry name" value="Metal_Hydrolase"/>
</dbReference>
<proteinExistence type="predicted"/>
<keyword evidence="2" id="KW-1185">Reference proteome</keyword>
<dbReference type="InterPro" id="IPR011059">
    <property type="entry name" value="Metal-dep_hydrolase_composite"/>
</dbReference>
<dbReference type="Gene3D" id="2.30.40.10">
    <property type="entry name" value="Urease, subunit C, domain 1"/>
    <property type="match status" value="1"/>
</dbReference>
<evidence type="ECO:0000313" key="2">
    <source>
        <dbReference type="Proteomes" id="UP001499910"/>
    </source>
</evidence>
<dbReference type="EMBL" id="BAABHW010000001">
    <property type="protein sequence ID" value="GAA5066729.1"/>
    <property type="molecule type" value="Genomic_DNA"/>
</dbReference>
<name>A0ABP9L0B8_9RHOB</name>
<dbReference type="SUPFAM" id="SSF51556">
    <property type="entry name" value="Metallo-dependent hydrolases"/>
    <property type="match status" value="1"/>
</dbReference>
<reference evidence="2" key="1">
    <citation type="journal article" date="2019" name="Int. J. Syst. Evol. Microbiol.">
        <title>The Global Catalogue of Microorganisms (GCM) 10K type strain sequencing project: providing services to taxonomists for standard genome sequencing and annotation.</title>
        <authorList>
            <consortium name="The Broad Institute Genomics Platform"/>
            <consortium name="The Broad Institute Genome Sequencing Center for Infectious Disease"/>
            <person name="Wu L."/>
            <person name="Ma J."/>
        </authorList>
    </citation>
    <scope>NUCLEOTIDE SEQUENCE [LARGE SCALE GENOMIC DNA]</scope>
    <source>
        <strain evidence="2">JCM 18015</strain>
    </source>
</reference>
<comment type="caution">
    <text evidence="1">The sequence shown here is derived from an EMBL/GenBank/DDBJ whole genome shotgun (WGS) entry which is preliminary data.</text>
</comment>
<organism evidence="1 2">
    <name type="scientific">[Roseibacterium] beibuensis</name>
    <dbReference type="NCBI Taxonomy" id="1193142"/>
    <lineage>
        <taxon>Bacteria</taxon>
        <taxon>Pseudomonadati</taxon>
        <taxon>Pseudomonadota</taxon>
        <taxon>Alphaproteobacteria</taxon>
        <taxon>Rhodobacterales</taxon>
        <taxon>Roseobacteraceae</taxon>
        <taxon>Roseicyclus</taxon>
    </lineage>
</organism>
<dbReference type="SUPFAM" id="SSF51338">
    <property type="entry name" value="Composite domain of metallo-dependent hydrolases"/>
    <property type="match status" value="1"/>
</dbReference>